<feature type="active site" evidence="5">
    <location>
        <position position="167"/>
    </location>
</feature>
<comment type="similarity">
    <text evidence="8">Belongs to the phospholipase A2 family.</text>
</comment>
<keyword evidence="9" id="KW-0443">Lipid metabolism</keyword>
<comment type="similarity">
    <text evidence="2">Belongs to the cytochrome P450 family.</text>
</comment>
<dbReference type="GO" id="GO:0016042">
    <property type="term" value="P:lipid catabolic process"/>
    <property type="evidence" value="ECO:0007669"/>
    <property type="project" value="InterPro"/>
</dbReference>
<gene>
    <name evidence="12" type="ORF">MCOR_34997</name>
</gene>
<dbReference type="InterPro" id="IPR033113">
    <property type="entry name" value="PLA2_histidine"/>
</dbReference>
<dbReference type="GO" id="GO:0050482">
    <property type="term" value="P:arachidonate secretion"/>
    <property type="evidence" value="ECO:0007669"/>
    <property type="project" value="InterPro"/>
</dbReference>
<proteinExistence type="inferred from homology"/>
<feature type="binding site" evidence="6">
    <location>
        <position position="168"/>
    </location>
    <ligand>
        <name>Ca(2+)</name>
        <dbReference type="ChEBI" id="CHEBI:29108"/>
    </ligand>
</feature>
<keyword evidence="3 9" id="KW-0964">Secreted</keyword>
<dbReference type="GO" id="GO:0016705">
    <property type="term" value="F:oxidoreductase activity, acting on paired donors, with incorporation or reduction of molecular oxygen"/>
    <property type="evidence" value="ECO:0007669"/>
    <property type="project" value="InterPro"/>
</dbReference>
<protein>
    <recommendedName>
        <fullName evidence="9">Phospholipase A2</fullName>
        <ecNumber evidence="9">3.1.1.4</ecNumber>
    </recommendedName>
</protein>
<feature type="transmembrane region" description="Helical" evidence="10">
    <location>
        <begin position="6"/>
        <end position="23"/>
    </location>
</feature>
<evidence type="ECO:0000256" key="2">
    <source>
        <dbReference type="ARBA" id="ARBA00010617"/>
    </source>
</evidence>
<dbReference type="SUPFAM" id="SSF48264">
    <property type="entry name" value="Cytochrome P450"/>
    <property type="match status" value="1"/>
</dbReference>
<keyword evidence="6" id="KW-0479">Metal-binding</keyword>
<evidence type="ECO:0000256" key="1">
    <source>
        <dbReference type="ARBA" id="ARBA00004613"/>
    </source>
</evidence>
<dbReference type="InterPro" id="IPR016090">
    <property type="entry name" value="PLA2-like_dom"/>
</dbReference>
<dbReference type="OrthoDB" id="5985583at2759"/>
<dbReference type="GO" id="GO:0047498">
    <property type="term" value="F:calcium-dependent phospholipase A2 activity"/>
    <property type="evidence" value="ECO:0007669"/>
    <property type="project" value="TreeGrafter"/>
</dbReference>
<accession>A0A6J8CZ76</accession>
<evidence type="ECO:0000313" key="13">
    <source>
        <dbReference type="Proteomes" id="UP000507470"/>
    </source>
</evidence>
<feature type="binding site" evidence="6">
    <location>
        <position position="147"/>
    </location>
    <ligand>
        <name>Ca(2+)</name>
        <dbReference type="ChEBI" id="CHEBI:29108"/>
    </ligand>
</feature>
<comment type="catalytic activity">
    <reaction evidence="9">
        <text>a 1,2-diacyl-sn-glycero-3-phosphocholine + H2O = a 1-acyl-sn-glycero-3-phosphocholine + a fatty acid + H(+)</text>
        <dbReference type="Rhea" id="RHEA:15801"/>
        <dbReference type="ChEBI" id="CHEBI:15377"/>
        <dbReference type="ChEBI" id="CHEBI:15378"/>
        <dbReference type="ChEBI" id="CHEBI:28868"/>
        <dbReference type="ChEBI" id="CHEBI:57643"/>
        <dbReference type="ChEBI" id="CHEBI:58168"/>
        <dbReference type="EC" id="3.1.1.4"/>
    </reaction>
</comment>
<dbReference type="Gene3D" id="1.20.90.10">
    <property type="entry name" value="Phospholipase A2 domain"/>
    <property type="match status" value="1"/>
</dbReference>
<dbReference type="EC" id="3.1.1.4" evidence="9"/>
<dbReference type="AlphaFoldDB" id="A0A6J8CZ76"/>
<evidence type="ECO:0000256" key="6">
    <source>
        <dbReference type="PIRSR" id="PIRSR601211-2"/>
    </source>
</evidence>
<dbReference type="PANTHER" id="PTHR11716">
    <property type="entry name" value="PHOSPHOLIPASE A2 FAMILY MEMBER"/>
    <property type="match status" value="1"/>
</dbReference>
<dbReference type="PRINTS" id="PR00389">
    <property type="entry name" value="PHPHLIPASEA2"/>
</dbReference>
<feature type="disulfide bond" evidence="7">
    <location>
        <begin position="195"/>
        <end position="207"/>
    </location>
</feature>
<feature type="domain" description="Phospholipase A2-like central" evidence="11">
    <location>
        <begin position="121"/>
        <end position="236"/>
    </location>
</feature>
<dbReference type="GO" id="GO:0005506">
    <property type="term" value="F:iron ion binding"/>
    <property type="evidence" value="ECO:0007669"/>
    <property type="project" value="InterPro"/>
</dbReference>
<keyword evidence="10" id="KW-0472">Membrane</keyword>
<dbReference type="InterPro" id="IPR036396">
    <property type="entry name" value="Cyt_P450_sf"/>
</dbReference>
<evidence type="ECO:0000256" key="3">
    <source>
        <dbReference type="ARBA" id="ARBA00022525"/>
    </source>
</evidence>
<dbReference type="PROSITE" id="PS00118">
    <property type="entry name" value="PA2_HIS"/>
    <property type="match status" value="1"/>
</dbReference>
<dbReference type="PANTHER" id="PTHR11716:SF106">
    <property type="entry name" value="PHOSPHOLIPASE A2 A2-ACTITOXIN-UCS2A-LIKE"/>
    <property type="match status" value="1"/>
</dbReference>
<comment type="cofactor">
    <cofactor evidence="6">
        <name>Ca(2+)</name>
        <dbReference type="ChEBI" id="CHEBI:29108"/>
    </cofactor>
    <text evidence="6">Binds 1 Ca(2+) ion per subunit.</text>
</comment>
<evidence type="ECO:0000256" key="4">
    <source>
        <dbReference type="ARBA" id="ARBA00023157"/>
    </source>
</evidence>
<evidence type="ECO:0000256" key="7">
    <source>
        <dbReference type="PIRSR" id="PIRSR601211-3"/>
    </source>
</evidence>
<dbReference type="GO" id="GO:0005509">
    <property type="term" value="F:calcium ion binding"/>
    <property type="evidence" value="ECO:0007669"/>
    <property type="project" value="InterPro"/>
</dbReference>
<keyword evidence="4 7" id="KW-1015">Disulfide bond</keyword>
<dbReference type="Pfam" id="PF00068">
    <property type="entry name" value="Phospholip_A2_1"/>
    <property type="match status" value="1"/>
</dbReference>
<dbReference type="GO" id="GO:0004497">
    <property type="term" value="F:monooxygenase activity"/>
    <property type="evidence" value="ECO:0007669"/>
    <property type="project" value="InterPro"/>
</dbReference>
<comment type="subcellular location">
    <subcellularLocation>
        <location evidence="1 9">Secreted</location>
    </subcellularLocation>
</comment>
<keyword evidence="9 12" id="KW-0378">Hydrolase</keyword>
<name>A0A6J8CZ76_MYTCO</name>
<dbReference type="GO" id="GO:0005576">
    <property type="term" value="C:extracellular region"/>
    <property type="evidence" value="ECO:0007669"/>
    <property type="project" value="UniProtKB-SubCell"/>
</dbReference>
<dbReference type="Gene3D" id="1.10.630.10">
    <property type="entry name" value="Cytochrome P450"/>
    <property type="match status" value="1"/>
</dbReference>
<evidence type="ECO:0000313" key="12">
    <source>
        <dbReference type="EMBL" id="CAC5400849.1"/>
    </source>
</evidence>
<evidence type="ECO:0000259" key="11">
    <source>
        <dbReference type="SMART" id="SM00085"/>
    </source>
</evidence>
<feature type="active site" evidence="5">
    <location>
        <position position="210"/>
    </location>
</feature>
<dbReference type="GO" id="GO:0006644">
    <property type="term" value="P:phospholipid metabolic process"/>
    <property type="evidence" value="ECO:0007669"/>
    <property type="project" value="InterPro"/>
</dbReference>
<reference evidence="12 13" key="1">
    <citation type="submission" date="2020-06" db="EMBL/GenBank/DDBJ databases">
        <authorList>
            <person name="Li R."/>
            <person name="Bekaert M."/>
        </authorList>
    </citation>
    <scope>NUCLEOTIDE SEQUENCE [LARGE SCALE GENOMIC DNA]</scope>
    <source>
        <strain evidence="13">wild</strain>
    </source>
</reference>
<dbReference type="InterPro" id="IPR001128">
    <property type="entry name" value="Cyt_P450"/>
</dbReference>
<dbReference type="Proteomes" id="UP000507470">
    <property type="component" value="Unassembled WGS sequence"/>
</dbReference>
<feature type="disulfide bond" evidence="7">
    <location>
        <begin position="177"/>
        <end position="202"/>
    </location>
</feature>
<dbReference type="SUPFAM" id="SSF48619">
    <property type="entry name" value="Phospholipase A2, PLA2"/>
    <property type="match status" value="1"/>
</dbReference>
<sequence>MIQWTYLELFIFISVGLFTWLWIRCRRPNSYPPGPTPLPLIGNFYNISDGDFLRAVRDLRNKHGDIFSMSLGTYWVIVVNGADNIRELLNSRGEKMLDRPPIYILKLNDSYESRSVKNKRAITSITYQLTYYFGYGRAKALLDYGCFCGWYGSGTPIDGVDQCCKDHDDCYGRVAECWPKTWPYSYELQTGTVKCQDSPSSCKGRICMCDKVFVDCLHNNKYNPDNHDVDQDIHCQER</sequence>
<feature type="disulfide bond" evidence="7">
    <location>
        <begin position="170"/>
        <end position="209"/>
    </location>
</feature>
<keyword evidence="13" id="KW-1185">Reference proteome</keyword>
<dbReference type="GO" id="GO:0020037">
    <property type="term" value="F:heme binding"/>
    <property type="evidence" value="ECO:0007669"/>
    <property type="project" value="InterPro"/>
</dbReference>
<evidence type="ECO:0000256" key="9">
    <source>
        <dbReference type="RuleBase" id="RU361236"/>
    </source>
</evidence>
<evidence type="ECO:0000256" key="8">
    <source>
        <dbReference type="RuleBase" id="RU003654"/>
    </source>
</evidence>
<feature type="disulfide bond" evidence="7">
    <location>
        <begin position="163"/>
        <end position="216"/>
    </location>
</feature>
<keyword evidence="10" id="KW-1133">Transmembrane helix</keyword>
<organism evidence="12 13">
    <name type="scientific">Mytilus coruscus</name>
    <name type="common">Sea mussel</name>
    <dbReference type="NCBI Taxonomy" id="42192"/>
    <lineage>
        <taxon>Eukaryota</taxon>
        <taxon>Metazoa</taxon>
        <taxon>Spiralia</taxon>
        <taxon>Lophotrochozoa</taxon>
        <taxon>Mollusca</taxon>
        <taxon>Bivalvia</taxon>
        <taxon>Autobranchia</taxon>
        <taxon>Pteriomorphia</taxon>
        <taxon>Mytilida</taxon>
        <taxon>Mytiloidea</taxon>
        <taxon>Mytilidae</taxon>
        <taxon>Mytilinae</taxon>
        <taxon>Mytilus</taxon>
    </lineage>
</organism>
<feature type="binding site" evidence="6">
    <location>
        <position position="149"/>
    </location>
    <ligand>
        <name>Ca(2+)</name>
        <dbReference type="ChEBI" id="CHEBI:29108"/>
    </ligand>
</feature>
<feature type="disulfide bond" evidence="7">
    <location>
        <begin position="148"/>
        <end position="164"/>
    </location>
</feature>
<keyword evidence="6 9" id="KW-0106">Calcium</keyword>
<dbReference type="SMART" id="SM00085">
    <property type="entry name" value="PA2c"/>
    <property type="match status" value="1"/>
</dbReference>
<dbReference type="Pfam" id="PF00067">
    <property type="entry name" value="p450"/>
    <property type="match status" value="1"/>
</dbReference>
<dbReference type="InterPro" id="IPR036444">
    <property type="entry name" value="PLipase_A2_dom_sf"/>
</dbReference>
<evidence type="ECO:0000256" key="10">
    <source>
        <dbReference type="SAM" id="Phobius"/>
    </source>
</evidence>
<dbReference type="InterPro" id="IPR001211">
    <property type="entry name" value="PLA2"/>
</dbReference>
<dbReference type="EMBL" id="CACVKT020006320">
    <property type="protein sequence ID" value="CAC5400849.1"/>
    <property type="molecule type" value="Genomic_DNA"/>
</dbReference>
<dbReference type="CDD" id="cd00125">
    <property type="entry name" value="PLA2c"/>
    <property type="match status" value="1"/>
</dbReference>
<dbReference type="GO" id="GO:0005543">
    <property type="term" value="F:phospholipid binding"/>
    <property type="evidence" value="ECO:0007669"/>
    <property type="project" value="TreeGrafter"/>
</dbReference>
<evidence type="ECO:0000256" key="5">
    <source>
        <dbReference type="PIRSR" id="PIRSR601211-1"/>
    </source>
</evidence>
<keyword evidence="10" id="KW-0812">Transmembrane</keyword>